<keyword evidence="2" id="KW-0560">Oxidoreductase</keyword>
<name>A0A2N9BM84_STRCX</name>
<dbReference type="InterPro" id="IPR034505">
    <property type="entry name" value="Coproporphyrinogen-III_oxidase"/>
</dbReference>
<dbReference type="GO" id="GO:0051539">
    <property type="term" value="F:4 iron, 4 sulfur cluster binding"/>
    <property type="evidence" value="ECO:0007669"/>
    <property type="project" value="TreeGrafter"/>
</dbReference>
<dbReference type="SUPFAM" id="SSF102114">
    <property type="entry name" value="Radical SAM enzymes"/>
    <property type="match status" value="1"/>
</dbReference>
<dbReference type="PANTHER" id="PTHR13932">
    <property type="entry name" value="COPROPORPHYRINIGEN III OXIDASE"/>
    <property type="match status" value="1"/>
</dbReference>
<proteinExistence type="predicted"/>
<accession>A0A2N9BM84</accession>
<dbReference type="GO" id="GO:0006779">
    <property type="term" value="P:porphyrin-containing compound biosynthetic process"/>
    <property type="evidence" value="ECO:0007669"/>
    <property type="project" value="TreeGrafter"/>
</dbReference>
<gene>
    <name evidence="2" type="primary">hemN_3</name>
    <name evidence="2" type="ORF">SCNRRL3882_7912</name>
</gene>
<evidence type="ECO:0000259" key="1">
    <source>
        <dbReference type="Pfam" id="PF06969"/>
    </source>
</evidence>
<dbReference type="Proteomes" id="UP000235464">
    <property type="component" value="Chromosome I"/>
</dbReference>
<dbReference type="Gene3D" id="1.10.10.920">
    <property type="match status" value="1"/>
</dbReference>
<dbReference type="RefSeq" id="WP_010047496.1">
    <property type="nucleotide sequence ID" value="NZ_LT962942.1"/>
</dbReference>
<dbReference type="GO" id="GO:0051989">
    <property type="term" value="F:coproporphyrinogen dehydrogenase activity"/>
    <property type="evidence" value="ECO:0007669"/>
    <property type="project" value="UniProtKB-EC"/>
</dbReference>
<dbReference type="InterPro" id="IPR010723">
    <property type="entry name" value="HemN_C"/>
</dbReference>
<sequence length="264" mass="30264">MENWYTSIRELVEAGVEKFNIFPLMFKQADPISAHYRTNPEIFPDSRGRLLMHFATEAIMRRLGFRRGPLFYYAKADSHSRQQEDKYDSIEDINLLPFGVSGFGYVGNTQYYNECTLDGYMSAIEEGRPPVWRGARLDLDERMRRTIMFALRSSGVDRSAFSTRYGVDPLQRFGAELAPFLDRGLVSANDTRIEVTDRGAPFADSIALHLVSDRIREQIRLSNSRITDLKRDPLDRYDFSPIERDPVAATVSPLPMPEVPKRPA</sequence>
<dbReference type="OrthoDB" id="9808022at2"/>
<keyword evidence="3" id="KW-1185">Reference proteome</keyword>
<reference evidence="3" key="1">
    <citation type="submission" date="2017-11" db="EMBL/GenBank/DDBJ databases">
        <authorList>
            <person name="Wibberg D."/>
        </authorList>
    </citation>
    <scope>NUCLEOTIDE SEQUENCE [LARGE SCALE GENOMIC DNA]</scope>
</reference>
<evidence type="ECO:0000313" key="2">
    <source>
        <dbReference type="EMBL" id="SOR84467.1"/>
    </source>
</evidence>
<dbReference type="AlphaFoldDB" id="A0A2N9BM84"/>
<dbReference type="InterPro" id="IPR058240">
    <property type="entry name" value="rSAM_sf"/>
</dbReference>
<dbReference type="PANTHER" id="PTHR13932:SF5">
    <property type="entry name" value="RADICAL S-ADENOSYL METHIONINE DOMAIN-CONTAINING PROTEIN 1, MITOCHONDRIAL"/>
    <property type="match status" value="1"/>
</dbReference>
<dbReference type="EC" id="1.3.98.3" evidence="2"/>
<feature type="domain" description="HemN C-terminal" evidence="1">
    <location>
        <begin position="137"/>
        <end position="202"/>
    </location>
</feature>
<dbReference type="Pfam" id="PF06969">
    <property type="entry name" value="HemN_C"/>
    <property type="match status" value="1"/>
</dbReference>
<dbReference type="GO" id="GO:0005737">
    <property type="term" value="C:cytoplasm"/>
    <property type="evidence" value="ECO:0007669"/>
    <property type="project" value="TreeGrafter"/>
</dbReference>
<organism evidence="2 3">
    <name type="scientific">Streptomyces chartreusis NRRL 3882</name>
    <dbReference type="NCBI Taxonomy" id="1079985"/>
    <lineage>
        <taxon>Bacteria</taxon>
        <taxon>Bacillati</taxon>
        <taxon>Actinomycetota</taxon>
        <taxon>Actinomycetes</taxon>
        <taxon>Kitasatosporales</taxon>
        <taxon>Streptomycetaceae</taxon>
        <taxon>Streptomyces</taxon>
    </lineage>
</organism>
<protein>
    <submittedName>
        <fullName evidence="2">Oxygen-independent coproporphyrinogen-III oxidase</fullName>
        <ecNumber evidence="2">1.3.98.3</ecNumber>
    </submittedName>
</protein>
<evidence type="ECO:0000313" key="3">
    <source>
        <dbReference type="Proteomes" id="UP000235464"/>
    </source>
</evidence>
<dbReference type="EMBL" id="LT963352">
    <property type="protein sequence ID" value="SOR84467.1"/>
    <property type="molecule type" value="Genomic_DNA"/>
</dbReference>